<dbReference type="InterPro" id="IPR056512">
    <property type="entry name" value="LIN_N"/>
</dbReference>
<dbReference type="EMBL" id="JAYKXN010000004">
    <property type="protein sequence ID" value="KAK7295457.1"/>
    <property type="molecule type" value="Genomic_DNA"/>
</dbReference>
<keyword evidence="1" id="KW-0175">Coiled coil</keyword>
<feature type="domain" description="Putative E3 ubiquitin-protein ligase LIN N-terminal" evidence="2">
    <location>
        <begin position="35"/>
        <end position="208"/>
    </location>
</feature>
<dbReference type="Pfam" id="PF23568">
    <property type="entry name" value="ARM_LIN"/>
    <property type="match status" value="1"/>
</dbReference>
<proteinExistence type="predicted"/>
<dbReference type="AlphaFoldDB" id="A0AAN9PFR5"/>
<dbReference type="PANTHER" id="PTHR47446">
    <property type="entry name" value="RING-TYPE E3 UBIQUITIN TRANSFERASE"/>
    <property type="match status" value="1"/>
</dbReference>
<dbReference type="Proteomes" id="UP001359559">
    <property type="component" value="Unassembled WGS sequence"/>
</dbReference>
<dbReference type="PANTHER" id="PTHR47446:SF2">
    <property type="entry name" value="RING-TYPE E3 UBIQUITIN TRANSFERASE"/>
    <property type="match status" value="1"/>
</dbReference>
<gene>
    <name evidence="3" type="ORF">RJT34_18366</name>
</gene>
<name>A0AAN9PFR5_CLITE</name>
<keyword evidence="4" id="KW-1185">Reference proteome</keyword>
<sequence>MTSTAAATTPSQILQHTTAFLNDVVSQRDLRCRLISTLHRVISDQTTTTVNHLKLANDTLEAAITFSNNTAARSTSLSLAEKLLLRLPESPLASFLLSLVLTIRNRHTEAATSFLRIFLSDPSLARSEIAPVIYDLLFSLHLGPVFRQFEDRRSWIVSSKSLSKMSEEEARKLRDLEREYEEVVDENCKVVAVYFKEVLENEHKDASIDPPLLTLSSVGEGDETEEIDKAETLLLKNERHNAKTFPKNKHLKFLVDGVAKYTNALRLELDVSNKGLDIRSKRFTPLVEDIKVKVANIKNGGEFTISSVEETIKAF</sequence>
<evidence type="ECO:0000256" key="1">
    <source>
        <dbReference type="SAM" id="Coils"/>
    </source>
</evidence>
<evidence type="ECO:0000259" key="2">
    <source>
        <dbReference type="Pfam" id="PF23568"/>
    </source>
</evidence>
<evidence type="ECO:0000313" key="3">
    <source>
        <dbReference type="EMBL" id="KAK7295457.1"/>
    </source>
</evidence>
<dbReference type="Gene3D" id="3.40.30.10">
    <property type="entry name" value="Glutaredoxin"/>
    <property type="match status" value="1"/>
</dbReference>
<accession>A0AAN9PFR5</accession>
<dbReference type="InterPro" id="IPR052858">
    <property type="entry name" value="E3_ubiquitin-ligase_LIN"/>
</dbReference>
<reference evidence="3 4" key="1">
    <citation type="submission" date="2024-01" db="EMBL/GenBank/DDBJ databases">
        <title>The genomes of 5 underutilized Papilionoideae crops provide insights into root nodulation and disease resistance.</title>
        <authorList>
            <person name="Yuan L."/>
        </authorList>
    </citation>
    <scope>NUCLEOTIDE SEQUENCE [LARGE SCALE GENOMIC DNA]</scope>
    <source>
        <strain evidence="3">LY-2023</strain>
        <tissue evidence="3">Leaf</tissue>
    </source>
</reference>
<organism evidence="3 4">
    <name type="scientific">Clitoria ternatea</name>
    <name type="common">Butterfly pea</name>
    <dbReference type="NCBI Taxonomy" id="43366"/>
    <lineage>
        <taxon>Eukaryota</taxon>
        <taxon>Viridiplantae</taxon>
        <taxon>Streptophyta</taxon>
        <taxon>Embryophyta</taxon>
        <taxon>Tracheophyta</taxon>
        <taxon>Spermatophyta</taxon>
        <taxon>Magnoliopsida</taxon>
        <taxon>eudicotyledons</taxon>
        <taxon>Gunneridae</taxon>
        <taxon>Pentapetalae</taxon>
        <taxon>rosids</taxon>
        <taxon>fabids</taxon>
        <taxon>Fabales</taxon>
        <taxon>Fabaceae</taxon>
        <taxon>Papilionoideae</taxon>
        <taxon>50 kb inversion clade</taxon>
        <taxon>NPAAA clade</taxon>
        <taxon>indigoferoid/millettioid clade</taxon>
        <taxon>Phaseoleae</taxon>
        <taxon>Clitoria</taxon>
    </lineage>
</organism>
<evidence type="ECO:0000313" key="4">
    <source>
        <dbReference type="Proteomes" id="UP001359559"/>
    </source>
</evidence>
<feature type="coiled-coil region" evidence="1">
    <location>
        <begin position="159"/>
        <end position="186"/>
    </location>
</feature>
<comment type="caution">
    <text evidence="3">The sequence shown here is derived from an EMBL/GenBank/DDBJ whole genome shotgun (WGS) entry which is preliminary data.</text>
</comment>
<protein>
    <recommendedName>
        <fullName evidence="2">Putative E3 ubiquitin-protein ligase LIN N-terminal domain-containing protein</fullName>
    </recommendedName>
</protein>